<accession>A0A2Z4Y5E5</accession>
<dbReference type="PANTHER" id="PTHR12526:SF636">
    <property type="entry name" value="BLL3647 PROTEIN"/>
    <property type="match status" value="1"/>
</dbReference>
<evidence type="ECO:0000313" key="3">
    <source>
        <dbReference type="Proteomes" id="UP000262583"/>
    </source>
</evidence>
<organism evidence="2 3">
    <name type="scientific">Sumerlaea chitinivorans</name>
    <dbReference type="NCBI Taxonomy" id="2250252"/>
    <lineage>
        <taxon>Bacteria</taxon>
        <taxon>Candidatus Sumerlaeota</taxon>
        <taxon>Candidatus Sumerlaeia</taxon>
        <taxon>Candidatus Sumerlaeales</taxon>
        <taxon>Candidatus Sumerlaeaceae</taxon>
        <taxon>Candidatus Sumerlaea</taxon>
    </lineage>
</organism>
<gene>
    <name evidence="2" type="ORF">BRCON_1603</name>
</gene>
<dbReference type="AlphaFoldDB" id="A0A2Z4Y5E5"/>
<dbReference type="SUPFAM" id="SSF53756">
    <property type="entry name" value="UDP-Glycosyltransferase/glycogen phosphorylase"/>
    <property type="match status" value="1"/>
</dbReference>
<proteinExistence type="predicted"/>
<sequence>MTHNLPERGSYFRAWEIARRLAARGHEVDFGHISEHKKYRPHIHELPCERGQLRRIEFPNRTIINERQEGWGIFDLGWRCARVLRHKYDLVYAFSHKPDCLLPALVSRLHGSALVLDWSDWWSGPEGLYQFCVLGSASFRSLPRPIRWARRAVFAVEQIIEPRAWRLADCLTLISHEFLSHPLVERHALWEKSIVLHSGAPLDAIVPQPKGEARQRIGLELPPDAIVLGYVANFHTDEQLLLEAFARALQRHQELYLLVVGSDFESMTPELHEQTRGRIHHMGRRPFSQIGDYLAAADVLLLPLTNIALNRARYPHKLSDYVAAGRPIVACDVGETGRLLKRYQIGMLTEPTARGFAHGIQSMLSARSQWEQMGKDVRRAAEEHFNWDHLCQRLFGFLETRLHLSF</sequence>
<dbReference type="GO" id="GO:0016757">
    <property type="term" value="F:glycosyltransferase activity"/>
    <property type="evidence" value="ECO:0007669"/>
    <property type="project" value="TreeGrafter"/>
</dbReference>
<dbReference type="Pfam" id="PF13579">
    <property type="entry name" value="Glyco_trans_4_4"/>
    <property type="match status" value="1"/>
</dbReference>
<protein>
    <submittedName>
        <fullName evidence="2">Glycosyl transferase, group 1</fullName>
    </submittedName>
</protein>
<evidence type="ECO:0000259" key="1">
    <source>
        <dbReference type="Pfam" id="PF13579"/>
    </source>
</evidence>
<dbReference type="PANTHER" id="PTHR12526">
    <property type="entry name" value="GLYCOSYLTRANSFERASE"/>
    <property type="match status" value="1"/>
</dbReference>
<dbReference type="Gene3D" id="3.40.50.2000">
    <property type="entry name" value="Glycogen Phosphorylase B"/>
    <property type="match status" value="2"/>
</dbReference>
<dbReference type="Pfam" id="PF13692">
    <property type="entry name" value="Glyco_trans_1_4"/>
    <property type="match status" value="1"/>
</dbReference>
<feature type="domain" description="Glycosyltransferase subfamily 4-like N-terminal" evidence="1">
    <location>
        <begin position="13"/>
        <end position="178"/>
    </location>
</feature>
<dbReference type="EMBL" id="CP030759">
    <property type="protein sequence ID" value="AXA36380.1"/>
    <property type="molecule type" value="Genomic_DNA"/>
</dbReference>
<evidence type="ECO:0000313" key="2">
    <source>
        <dbReference type="EMBL" id="AXA36380.1"/>
    </source>
</evidence>
<reference evidence="2 3" key="1">
    <citation type="submission" date="2018-05" db="EMBL/GenBank/DDBJ databases">
        <title>A metagenomic window into the 2 km-deep terrestrial subsurface aquifer revealed taxonomically and functionally diverse microbial community comprising novel uncultured bacterial lineages.</title>
        <authorList>
            <person name="Kadnikov V.V."/>
            <person name="Mardanov A.V."/>
            <person name="Beletsky A.V."/>
            <person name="Banks D."/>
            <person name="Pimenov N.V."/>
            <person name="Frank Y.A."/>
            <person name="Karnachuk O.V."/>
            <person name="Ravin N.V."/>
        </authorList>
    </citation>
    <scope>NUCLEOTIDE SEQUENCE [LARGE SCALE GENOMIC DNA]</scope>
    <source>
        <strain evidence="2">BY</strain>
    </source>
</reference>
<keyword evidence="2" id="KW-0808">Transferase</keyword>
<name>A0A2Z4Y5E5_SUMC1</name>
<dbReference type="InterPro" id="IPR028098">
    <property type="entry name" value="Glyco_trans_4-like_N"/>
</dbReference>
<dbReference type="Proteomes" id="UP000262583">
    <property type="component" value="Chromosome"/>
</dbReference>
<dbReference type="KEGG" id="schv:BRCON_1603"/>
<dbReference type="CDD" id="cd03794">
    <property type="entry name" value="GT4_WbuB-like"/>
    <property type="match status" value="1"/>
</dbReference>